<feature type="transmembrane region" description="Helical" evidence="12">
    <location>
        <begin position="234"/>
        <end position="253"/>
    </location>
</feature>
<evidence type="ECO:0000256" key="10">
    <source>
        <dbReference type="ARBA" id="ARBA00023136"/>
    </source>
</evidence>
<keyword evidence="8" id="KW-0915">Sodium</keyword>
<evidence type="ECO:0000256" key="9">
    <source>
        <dbReference type="ARBA" id="ARBA00023065"/>
    </source>
</evidence>
<feature type="domain" description="Cation/H+ exchanger transmembrane" evidence="13">
    <location>
        <begin position="12"/>
        <end position="408"/>
    </location>
</feature>
<dbReference type="PANTHER" id="PTHR10110:SF195">
    <property type="entry name" value="NA(+)_H(+) ANTIPORTER NHAS2"/>
    <property type="match status" value="1"/>
</dbReference>
<keyword evidence="10 12" id="KW-0472">Membrane</keyword>
<feature type="transmembrane region" description="Helical" evidence="12">
    <location>
        <begin position="171"/>
        <end position="188"/>
    </location>
</feature>
<evidence type="ECO:0000259" key="13">
    <source>
        <dbReference type="Pfam" id="PF00999"/>
    </source>
</evidence>
<keyword evidence="7 12" id="KW-1133">Transmembrane helix</keyword>
<keyword evidence="9" id="KW-0406">Ion transport</keyword>
<dbReference type="Pfam" id="PF00999">
    <property type="entry name" value="Na_H_Exchanger"/>
    <property type="match status" value="1"/>
</dbReference>
<keyword evidence="5" id="KW-1003">Cell membrane</keyword>
<keyword evidence="3" id="KW-0813">Transport</keyword>
<dbReference type="InterPro" id="IPR018422">
    <property type="entry name" value="Cation/H_exchanger_CPA1"/>
</dbReference>
<evidence type="ECO:0000256" key="7">
    <source>
        <dbReference type="ARBA" id="ARBA00022989"/>
    </source>
</evidence>
<feature type="transmembrane region" description="Helical" evidence="12">
    <location>
        <begin position="200"/>
        <end position="222"/>
    </location>
</feature>
<reference evidence="15" key="1">
    <citation type="journal article" date="2019" name="Int. J. Syst. Evol. Microbiol.">
        <title>The Global Catalogue of Microorganisms (GCM) 10K type strain sequencing project: providing services to taxonomists for standard genome sequencing and annotation.</title>
        <authorList>
            <consortium name="The Broad Institute Genomics Platform"/>
            <consortium name="The Broad Institute Genome Sequencing Center for Infectious Disease"/>
            <person name="Wu L."/>
            <person name="Ma J."/>
        </authorList>
    </citation>
    <scope>NUCLEOTIDE SEQUENCE [LARGE SCALE GENOMIC DNA]</scope>
    <source>
        <strain evidence="15">CECT 8979</strain>
    </source>
</reference>
<dbReference type="EMBL" id="JBHSAT010000004">
    <property type="protein sequence ID" value="MFC3876040.1"/>
    <property type="molecule type" value="Genomic_DNA"/>
</dbReference>
<keyword evidence="11" id="KW-0739">Sodium transport</keyword>
<keyword evidence="4" id="KW-0050">Antiport</keyword>
<comment type="subcellular location">
    <subcellularLocation>
        <location evidence="1">Cell membrane</location>
        <topology evidence="1">Multi-pass membrane protein</topology>
    </subcellularLocation>
</comment>
<evidence type="ECO:0000256" key="2">
    <source>
        <dbReference type="ARBA" id="ARBA00007367"/>
    </source>
</evidence>
<evidence type="ECO:0000256" key="11">
    <source>
        <dbReference type="ARBA" id="ARBA00023201"/>
    </source>
</evidence>
<accession>A0ABV8AEG7</accession>
<dbReference type="InterPro" id="IPR006153">
    <property type="entry name" value="Cation/H_exchanger_TM"/>
</dbReference>
<feature type="transmembrane region" description="Helical" evidence="12">
    <location>
        <begin position="70"/>
        <end position="87"/>
    </location>
</feature>
<dbReference type="PANTHER" id="PTHR10110">
    <property type="entry name" value="SODIUM/HYDROGEN EXCHANGER"/>
    <property type="match status" value="1"/>
</dbReference>
<sequence length="417" mass="46277">MEYYTIASILVVLSAVFGYINVKFLKLPITIGLMIITLLFTALVVVIAQFDDTLLLREKAFISGIDFETVLLDIMLSFLLFAGALHTNFDQLKIQRWPILVFATFGVLISTFLVGGIMFYVLGWMGLDVPFIYCLLFGALISPTDPIAVLGILKKAGAPKKLETKIVGESLFNDGVGVVVFLTIYAIAKAPNEAIVFSEIAQLFLQEVIGGIGLGLILGWITYRLMKSIDNYEVEVILTIGAVMGGTLIAHKFHLSAPLAMVTTGLFVGNDTVRESSMSEITELYVDKFWELIDVLLNTILFVMIGMEMLVLTYQENYLYAGLLAIPLILICRYLSLWLPIKFFAKRLEFVPKTTLIMTWGGLRGGISIALALSLTKDMHRELFLVITYLVVIVSIVGQGLTVGPIIKRITERYKVD</sequence>
<proteinExistence type="inferred from homology"/>
<dbReference type="Proteomes" id="UP001595812">
    <property type="component" value="Unassembled WGS sequence"/>
</dbReference>
<dbReference type="Gene3D" id="6.10.140.1330">
    <property type="match status" value="1"/>
</dbReference>
<evidence type="ECO:0000256" key="5">
    <source>
        <dbReference type="ARBA" id="ARBA00022475"/>
    </source>
</evidence>
<organism evidence="14 15">
    <name type="scientific">Winogradskyella maritima</name>
    <dbReference type="NCBI Taxonomy" id="1517766"/>
    <lineage>
        <taxon>Bacteria</taxon>
        <taxon>Pseudomonadati</taxon>
        <taxon>Bacteroidota</taxon>
        <taxon>Flavobacteriia</taxon>
        <taxon>Flavobacteriales</taxon>
        <taxon>Flavobacteriaceae</taxon>
        <taxon>Winogradskyella</taxon>
    </lineage>
</organism>
<dbReference type="RefSeq" id="WP_386096592.1">
    <property type="nucleotide sequence ID" value="NZ_JBHSAT010000004.1"/>
</dbReference>
<keyword evidence="15" id="KW-1185">Reference proteome</keyword>
<evidence type="ECO:0000256" key="4">
    <source>
        <dbReference type="ARBA" id="ARBA00022449"/>
    </source>
</evidence>
<feature type="transmembrane region" description="Helical" evidence="12">
    <location>
        <begin position="99"/>
        <end position="124"/>
    </location>
</feature>
<feature type="transmembrane region" description="Helical" evidence="12">
    <location>
        <begin position="29"/>
        <end position="50"/>
    </location>
</feature>
<evidence type="ECO:0000313" key="15">
    <source>
        <dbReference type="Proteomes" id="UP001595812"/>
    </source>
</evidence>
<evidence type="ECO:0000256" key="12">
    <source>
        <dbReference type="SAM" id="Phobius"/>
    </source>
</evidence>
<evidence type="ECO:0000256" key="6">
    <source>
        <dbReference type="ARBA" id="ARBA00022692"/>
    </source>
</evidence>
<feature type="transmembrane region" description="Helical" evidence="12">
    <location>
        <begin position="318"/>
        <end position="337"/>
    </location>
</feature>
<feature type="transmembrane region" description="Helical" evidence="12">
    <location>
        <begin position="292"/>
        <end position="311"/>
    </location>
</feature>
<comment type="caution">
    <text evidence="14">The sequence shown here is derived from an EMBL/GenBank/DDBJ whole genome shotgun (WGS) entry which is preliminary data.</text>
</comment>
<evidence type="ECO:0000313" key="14">
    <source>
        <dbReference type="EMBL" id="MFC3876040.1"/>
    </source>
</evidence>
<feature type="transmembrane region" description="Helical" evidence="12">
    <location>
        <begin position="357"/>
        <end position="376"/>
    </location>
</feature>
<comment type="similarity">
    <text evidence="2">Belongs to the monovalent cation:proton antiporter 1 (CPA1) transporter (TC 2.A.36) family.</text>
</comment>
<evidence type="ECO:0000256" key="3">
    <source>
        <dbReference type="ARBA" id="ARBA00022448"/>
    </source>
</evidence>
<gene>
    <name evidence="14" type="ORF">ACFOSX_02250</name>
</gene>
<feature type="transmembrane region" description="Helical" evidence="12">
    <location>
        <begin position="6"/>
        <end position="22"/>
    </location>
</feature>
<evidence type="ECO:0000256" key="1">
    <source>
        <dbReference type="ARBA" id="ARBA00004651"/>
    </source>
</evidence>
<name>A0ABV8AEG7_9FLAO</name>
<protein>
    <submittedName>
        <fullName evidence="14">Cation:proton antiporter</fullName>
    </submittedName>
</protein>
<feature type="transmembrane region" description="Helical" evidence="12">
    <location>
        <begin position="383"/>
        <end position="407"/>
    </location>
</feature>
<feature type="transmembrane region" description="Helical" evidence="12">
    <location>
        <begin position="130"/>
        <end position="150"/>
    </location>
</feature>
<keyword evidence="6 12" id="KW-0812">Transmembrane</keyword>
<evidence type="ECO:0000256" key="8">
    <source>
        <dbReference type="ARBA" id="ARBA00023053"/>
    </source>
</evidence>